<sequence length="198" mass="21930">MTNSLTDMIRLLRPLGLYSLEGGTLVDAELAAYGAGFALVEAQLGALERECFLQTAEDYGLSLREAAMQLFLRPQNTVEKRRELLLYRLAVAPNDYNLAGMTGSVRAAGLNAQIVEDIANERIRIVEDGYIGNFEDMDAVKEEVRRMLPAHLEADFEIGTLTWDIFDAADLTWTGFEAKDATWNQLDLDGAGILEGDH</sequence>
<comment type="caution">
    <text evidence="1">The sequence shown here is derived from an EMBL/GenBank/DDBJ whole genome shotgun (WGS) entry which is preliminary data.</text>
</comment>
<gene>
    <name evidence="1" type="ORF">H8711_09650</name>
</gene>
<keyword evidence="2" id="KW-1185">Reference proteome</keyword>
<dbReference type="Pfam" id="PF10076">
    <property type="entry name" value="Phage_Mu_Gp48"/>
    <property type="match status" value="1"/>
</dbReference>
<protein>
    <submittedName>
        <fullName evidence="1">DUF2313 domain-containing protein</fullName>
    </submittedName>
</protein>
<dbReference type="Proteomes" id="UP000653127">
    <property type="component" value="Unassembled WGS sequence"/>
</dbReference>
<dbReference type="AlphaFoldDB" id="A0A926I5E3"/>
<name>A0A926I5E3_9FIRM</name>
<dbReference type="InterPro" id="IPR018755">
    <property type="entry name" value="Phage_Mu_Gp48"/>
</dbReference>
<reference evidence="1" key="1">
    <citation type="submission" date="2020-08" db="EMBL/GenBank/DDBJ databases">
        <title>Genome public.</title>
        <authorList>
            <person name="Liu C."/>
            <person name="Sun Q."/>
        </authorList>
    </citation>
    <scope>NUCLEOTIDE SEQUENCE</scope>
    <source>
        <strain evidence="1">NSJ-31</strain>
    </source>
</reference>
<organism evidence="1 2">
    <name type="scientific">Ligaoa zhengdingensis</name>
    <dbReference type="NCBI Taxonomy" id="2763658"/>
    <lineage>
        <taxon>Bacteria</taxon>
        <taxon>Bacillati</taxon>
        <taxon>Bacillota</taxon>
        <taxon>Clostridia</taxon>
        <taxon>Eubacteriales</taxon>
        <taxon>Oscillospiraceae</taxon>
        <taxon>Ligaoa</taxon>
    </lineage>
</organism>
<dbReference type="RefSeq" id="WP_249283264.1">
    <property type="nucleotide sequence ID" value="NZ_JACRST010000015.1"/>
</dbReference>
<evidence type="ECO:0000313" key="1">
    <source>
        <dbReference type="EMBL" id="MBC8547191.1"/>
    </source>
</evidence>
<accession>A0A926I5E3</accession>
<proteinExistence type="predicted"/>
<evidence type="ECO:0000313" key="2">
    <source>
        <dbReference type="Proteomes" id="UP000653127"/>
    </source>
</evidence>
<dbReference type="EMBL" id="JACRST010000015">
    <property type="protein sequence ID" value="MBC8547191.1"/>
    <property type="molecule type" value="Genomic_DNA"/>
</dbReference>